<feature type="compositionally biased region" description="Pro residues" evidence="1">
    <location>
        <begin position="62"/>
        <end position="88"/>
    </location>
</feature>
<dbReference type="OrthoDB" id="34499at3166"/>
<comment type="caution">
    <text evidence="2">The sequence shown here is derived from an EMBL/GenBank/DDBJ whole genome shotgun (WGS) entry which is preliminary data.</text>
</comment>
<dbReference type="AlphaFoldDB" id="A0A150G5C1"/>
<dbReference type="Proteomes" id="UP000075714">
    <property type="component" value="Unassembled WGS sequence"/>
</dbReference>
<evidence type="ECO:0000256" key="1">
    <source>
        <dbReference type="SAM" id="MobiDB-lite"/>
    </source>
</evidence>
<feature type="region of interest" description="Disordered" evidence="1">
    <location>
        <begin position="59"/>
        <end position="89"/>
    </location>
</feature>
<keyword evidence="3" id="KW-1185">Reference proteome</keyword>
<gene>
    <name evidence="2" type="ORF">GPECTOR_59g688</name>
</gene>
<evidence type="ECO:0000313" key="3">
    <source>
        <dbReference type="Proteomes" id="UP000075714"/>
    </source>
</evidence>
<evidence type="ECO:0000313" key="2">
    <source>
        <dbReference type="EMBL" id="KXZ45079.1"/>
    </source>
</evidence>
<accession>A0A150G5C1</accession>
<proteinExistence type="predicted"/>
<sequence>MVRWPIWSRISEEAIVPAADIVDDSEQSEEHQEAIEAVISALTSLRSGGDDGLRRMLLDPATYPPPPSPEPPAPPPSPPSPPQPPSLPPGIAITLEQYSATFVNATITADLDVTDEQSVQNFTANFKELVARVLGISPMDVIVRAVSKGGQRIARRLQEEWPLRRWSAAELAKVLPAPGGGAGMASLLLLKIQPADGHTIATLRAAEFDLLHPRAASVASGTSRRRLGDETGGSGGGGVDNETVAVDFTIIRYVEVGATALALTATLAAAVTPVAVTPVSLTVAPTSVTVTSVSVDAIASTAVAVAAIASTVVTASVTVASFTATSPTASDPVSTFPSTVAVVYPANIASVGTAPITPAGIVAAAISAAIAASTVVRITVAFYAPAPVIRTPFSPSSAVVRITVAPATTAAGFPTAVASATVAVTPVTAAASAAPKSRSVSVYFQEPVQLDSITISQIQNPGVLSVQLLPWPAAPIPALPDLAPLSGYLGASVWNVTRDNSTCGGHLVIALPAARAGTGLRVPPRGSQGSVPPTLRFTTVGGIYVTVKEQTRGSALTAIDSIKFTGRVLYPRDPAAYAQFAAPPDR</sequence>
<organism evidence="2 3">
    <name type="scientific">Gonium pectorale</name>
    <name type="common">Green alga</name>
    <dbReference type="NCBI Taxonomy" id="33097"/>
    <lineage>
        <taxon>Eukaryota</taxon>
        <taxon>Viridiplantae</taxon>
        <taxon>Chlorophyta</taxon>
        <taxon>core chlorophytes</taxon>
        <taxon>Chlorophyceae</taxon>
        <taxon>CS clade</taxon>
        <taxon>Chlamydomonadales</taxon>
        <taxon>Volvocaceae</taxon>
        <taxon>Gonium</taxon>
    </lineage>
</organism>
<name>A0A150G5C1_GONPE</name>
<dbReference type="EMBL" id="LSYV01000060">
    <property type="protein sequence ID" value="KXZ45079.1"/>
    <property type="molecule type" value="Genomic_DNA"/>
</dbReference>
<dbReference type="STRING" id="33097.A0A150G5C1"/>
<protein>
    <submittedName>
        <fullName evidence="2">Uncharacterized protein</fullName>
    </submittedName>
</protein>
<reference evidence="3" key="1">
    <citation type="journal article" date="2016" name="Nat. Commun.">
        <title>The Gonium pectorale genome demonstrates co-option of cell cycle regulation during the evolution of multicellularity.</title>
        <authorList>
            <person name="Hanschen E.R."/>
            <person name="Marriage T.N."/>
            <person name="Ferris P.J."/>
            <person name="Hamaji T."/>
            <person name="Toyoda A."/>
            <person name="Fujiyama A."/>
            <person name="Neme R."/>
            <person name="Noguchi H."/>
            <person name="Minakuchi Y."/>
            <person name="Suzuki M."/>
            <person name="Kawai-Toyooka H."/>
            <person name="Smith D.R."/>
            <person name="Sparks H."/>
            <person name="Anderson J."/>
            <person name="Bakaric R."/>
            <person name="Luria V."/>
            <person name="Karger A."/>
            <person name="Kirschner M.W."/>
            <person name="Durand P.M."/>
            <person name="Michod R.E."/>
            <person name="Nozaki H."/>
            <person name="Olson B.J."/>
        </authorList>
    </citation>
    <scope>NUCLEOTIDE SEQUENCE [LARGE SCALE GENOMIC DNA]</scope>
    <source>
        <strain evidence="3">NIES-2863</strain>
    </source>
</reference>